<dbReference type="GO" id="GO:0030479">
    <property type="term" value="C:actin cortical patch"/>
    <property type="evidence" value="ECO:0007669"/>
    <property type="project" value="TreeGrafter"/>
</dbReference>
<protein>
    <recommendedName>
        <fullName evidence="2 6">F-actin-capping protein subunit alpha</fullName>
    </recommendedName>
</protein>
<dbReference type="PhylomeDB" id="A0A061BCS8"/>
<dbReference type="Gene3D" id="3.90.1150.210">
    <property type="entry name" value="F-actin capping protein, beta subunit"/>
    <property type="match status" value="1"/>
</dbReference>
<keyword evidence="4 6" id="KW-0009">Actin-binding</keyword>
<dbReference type="PANTHER" id="PTHR10653">
    <property type="entry name" value="F-ACTIN-CAPPING PROTEIN SUBUNIT ALPHA"/>
    <property type="match status" value="1"/>
</dbReference>
<dbReference type="PROSITE" id="PS00748">
    <property type="entry name" value="F_ACTIN_CAPPING_A_1"/>
    <property type="match status" value="1"/>
</dbReference>
<evidence type="ECO:0000256" key="3">
    <source>
        <dbReference type="ARBA" id="ARBA00022467"/>
    </source>
</evidence>
<evidence type="ECO:0000256" key="2">
    <source>
        <dbReference type="ARBA" id="ARBA00014038"/>
    </source>
</evidence>
<evidence type="ECO:0000313" key="7">
    <source>
        <dbReference type="EMBL" id="CDR47771.1"/>
    </source>
</evidence>
<dbReference type="AlphaFoldDB" id="A0A061BCS8"/>
<dbReference type="GO" id="GO:0051016">
    <property type="term" value="P:barbed-end actin filament capping"/>
    <property type="evidence" value="ECO:0007669"/>
    <property type="project" value="UniProtKB-UniRule"/>
</dbReference>
<evidence type="ECO:0000256" key="6">
    <source>
        <dbReference type="RuleBase" id="RU365077"/>
    </source>
</evidence>
<reference evidence="7" key="1">
    <citation type="journal article" date="2014" name="Genome Announc.">
        <title>Genome sequence of the yeast Cyberlindnera fabianii (Hansenula fabianii).</title>
        <authorList>
            <person name="Freel K.C."/>
            <person name="Sarilar V."/>
            <person name="Neuveglise C."/>
            <person name="Devillers H."/>
            <person name="Friedrich A."/>
            <person name="Schacherer J."/>
        </authorList>
    </citation>
    <scope>NUCLEOTIDE SEQUENCE</scope>
    <source>
        <strain evidence="7">YJS4271</strain>
    </source>
</reference>
<sequence length="255" mass="28472">MSTDHKLADVIADLLADSPVAEAQTVIKDLKTIVGRNINAELETALRAYNVANNVVIDCDGTDVVLSEWNADENDTFVDFARGVSVQVDHLSQKPVRVEQLETSQECVALHSQIEDYLEEKFPSQYALLVAPDAEHIVIIGEKQSPANFWNARWTSKYEIQGQFISGTVDIDVHYYEDGNVRLKTKQEVSGDIESTIAAAISKIEDKLQLSLQKTIVDINTTQFKNLRRPLPVTRSKVQWGKAIGNYRLGKDVSN</sequence>
<name>A0A061BCS8_CYBFA</name>
<dbReference type="InterPro" id="IPR042276">
    <property type="entry name" value="CapZ_alpha/beta_2"/>
</dbReference>
<evidence type="ECO:0000256" key="5">
    <source>
        <dbReference type="ARBA" id="ARBA00025389"/>
    </source>
</evidence>
<dbReference type="PROSITE" id="PS00749">
    <property type="entry name" value="F_ACTIN_CAPPING_A_2"/>
    <property type="match status" value="1"/>
</dbReference>
<dbReference type="VEuPathDB" id="FungiDB:BON22_3584"/>
<dbReference type="InterPro" id="IPR042489">
    <property type="entry name" value="CapZ_alpha_1"/>
</dbReference>
<dbReference type="OrthoDB" id="340550at2759"/>
<evidence type="ECO:0000256" key="1">
    <source>
        <dbReference type="ARBA" id="ARBA00010479"/>
    </source>
</evidence>
<dbReference type="PANTHER" id="PTHR10653:SF0">
    <property type="entry name" value="F-ACTIN-CAPPING PROTEIN SUBUNIT ALPHA"/>
    <property type="match status" value="1"/>
</dbReference>
<dbReference type="EMBL" id="LK052922">
    <property type="protein sequence ID" value="CDR47771.1"/>
    <property type="molecule type" value="Genomic_DNA"/>
</dbReference>
<dbReference type="InterPro" id="IPR002189">
    <property type="entry name" value="CapZ_alpha"/>
</dbReference>
<gene>
    <name evidence="7" type="ORF">CYFA0S_37e00474g</name>
</gene>
<dbReference type="GO" id="GO:0008290">
    <property type="term" value="C:F-actin capping protein complex"/>
    <property type="evidence" value="ECO:0007669"/>
    <property type="project" value="UniProtKB-UniRule"/>
</dbReference>
<dbReference type="SUPFAM" id="SSF90096">
    <property type="entry name" value="Subunits of heterodimeric actin filament capping protein Capz"/>
    <property type="match status" value="1"/>
</dbReference>
<dbReference type="PRINTS" id="PR00191">
    <property type="entry name" value="FACTINCAPA"/>
</dbReference>
<proteinExistence type="inferred from homology"/>
<dbReference type="Pfam" id="PF01267">
    <property type="entry name" value="F-actin_cap_A"/>
    <property type="match status" value="1"/>
</dbReference>
<dbReference type="GO" id="GO:0051015">
    <property type="term" value="F:actin filament binding"/>
    <property type="evidence" value="ECO:0007669"/>
    <property type="project" value="TreeGrafter"/>
</dbReference>
<dbReference type="Gene3D" id="3.30.1140.60">
    <property type="entry name" value="F-actin capping protein, alpha subunit"/>
    <property type="match status" value="1"/>
</dbReference>
<evidence type="ECO:0000256" key="4">
    <source>
        <dbReference type="ARBA" id="ARBA00023203"/>
    </source>
</evidence>
<comment type="function">
    <text evidence="5 6">F-actin-capping proteins bind in a Ca(2+)-independent manner to the fast growing ends of actin filaments (barbed end) thereby blocking the exchange of subunits at these ends. Unlike other capping proteins (such as gelsolin and severin), these proteins do not sever actin filaments.</text>
</comment>
<organism evidence="7">
    <name type="scientific">Cyberlindnera fabianii</name>
    <name type="common">Yeast</name>
    <name type="synonym">Hansenula fabianii</name>
    <dbReference type="NCBI Taxonomy" id="36022"/>
    <lineage>
        <taxon>Eukaryota</taxon>
        <taxon>Fungi</taxon>
        <taxon>Dikarya</taxon>
        <taxon>Ascomycota</taxon>
        <taxon>Saccharomycotina</taxon>
        <taxon>Saccharomycetes</taxon>
        <taxon>Phaffomycetales</taxon>
        <taxon>Phaffomycetaceae</taxon>
        <taxon>Cyberlindnera</taxon>
    </lineage>
</organism>
<keyword evidence="3 6" id="KW-0117">Actin capping</keyword>
<dbReference type="InterPro" id="IPR017865">
    <property type="entry name" value="F-actin_cap_asu_CS"/>
</dbReference>
<dbReference type="InterPro" id="IPR037282">
    <property type="entry name" value="CapZ_alpha/beta"/>
</dbReference>
<accession>A0A061BCS8</accession>
<dbReference type="GO" id="GO:0030036">
    <property type="term" value="P:actin cytoskeleton organization"/>
    <property type="evidence" value="ECO:0007669"/>
    <property type="project" value="TreeGrafter"/>
</dbReference>
<comment type="subunit">
    <text evidence="6">Heterodimer of an alpha and a beta subunit.</text>
</comment>
<comment type="similarity">
    <text evidence="1 6">Belongs to the F-actin-capping protein alpha subunit family.</text>
</comment>